<dbReference type="AlphaFoldDB" id="C5LM58"/>
<protein>
    <submittedName>
        <fullName evidence="2">Uncharacterized protein</fullName>
    </submittedName>
</protein>
<name>C5LM58_PERM5</name>
<reference evidence="2 3" key="1">
    <citation type="submission" date="2008-07" db="EMBL/GenBank/DDBJ databases">
        <authorList>
            <person name="El-Sayed N."/>
            <person name="Caler E."/>
            <person name="Inman J."/>
            <person name="Amedeo P."/>
            <person name="Hass B."/>
            <person name="Wortman J."/>
        </authorList>
    </citation>
    <scope>NUCLEOTIDE SEQUENCE [LARGE SCALE GENOMIC DNA]</scope>
    <source>
        <strain evidence="3">ATCC 50983 / TXsc</strain>
    </source>
</reference>
<evidence type="ECO:0000256" key="1">
    <source>
        <dbReference type="SAM" id="MobiDB-lite"/>
    </source>
</evidence>
<dbReference type="EMBL" id="GG683392">
    <property type="protein sequence ID" value="EER02189.1"/>
    <property type="molecule type" value="Genomic_DNA"/>
</dbReference>
<dbReference type="Proteomes" id="UP000007800">
    <property type="component" value="Unassembled WGS sequence"/>
</dbReference>
<organism evidence="3">
    <name type="scientific">Perkinsus marinus (strain ATCC 50983 / TXsc)</name>
    <dbReference type="NCBI Taxonomy" id="423536"/>
    <lineage>
        <taxon>Eukaryota</taxon>
        <taxon>Sar</taxon>
        <taxon>Alveolata</taxon>
        <taxon>Perkinsozoa</taxon>
        <taxon>Perkinsea</taxon>
        <taxon>Perkinsida</taxon>
        <taxon>Perkinsidae</taxon>
        <taxon>Perkinsus</taxon>
    </lineage>
</organism>
<gene>
    <name evidence="2" type="ORF">Pmar_PMAR008971</name>
</gene>
<sequence>MDAKLELDSITQANPFATYVPICDGVISIINRGLDFKSLTLTVLKKSTAYMGVHWVKGRDGDTVLMQRHPLCNMEEHGRRNLSKYQLHKWDQQSPDASILGRRPVERK</sequence>
<proteinExistence type="predicted"/>
<dbReference type="InParanoid" id="C5LM58"/>
<dbReference type="RefSeq" id="XP_002769471.1">
    <property type="nucleotide sequence ID" value="XM_002769425.1"/>
</dbReference>
<dbReference type="GeneID" id="9055093"/>
<evidence type="ECO:0000313" key="2">
    <source>
        <dbReference type="EMBL" id="EER02189.1"/>
    </source>
</evidence>
<feature type="region of interest" description="Disordered" evidence="1">
    <location>
        <begin position="85"/>
        <end position="108"/>
    </location>
</feature>
<accession>C5LM58</accession>
<keyword evidence="3" id="KW-1185">Reference proteome</keyword>
<evidence type="ECO:0000313" key="3">
    <source>
        <dbReference type="Proteomes" id="UP000007800"/>
    </source>
</evidence>
<dbReference type="OrthoDB" id="10590932at2759"/>